<gene>
    <name evidence="1" type="ORF">TIFTF001_047654</name>
</gene>
<organism evidence="1 2">
    <name type="scientific">Ficus carica</name>
    <name type="common">Common fig</name>
    <dbReference type="NCBI Taxonomy" id="3494"/>
    <lineage>
        <taxon>Eukaryota</taxon>
        <taxon>Viridiplantae</taxon>
        <taxon>Streptophyta</taxon>
        <taxon>Embryophyta</taxon>
        <taxon>Tracheophyta</taxon>
        <taxon>Spermatophyta</taxon>
        <taxon>Magnoliopsida</taxon>
        <taxon>eudicotyledons</taxon>
        <taxon>Gunneridae</taxon>
        <taxon>Pentapetalae</taxon>
        <taxon>rosids</taxon>
        <taxon>fabids</taxon>
        <taxon>Rosales</taxon>
        <taxon>Moraceae</taxon>
        <taxon>Ficeae</taxon>
        <taxon>Ficus</taxon>
    </lineage>
</organism>
<feature type="non-terminal residue" evidence="1">
    <location>
        <position position="20"/>
    </location>
</feature>
<dbReference type="Proteomes" id="UP001187192">
    <property type="component" value="Unassembled WGS sequence"/>
</dbReference>
<dbReference type="EMBL" id="BTGU01005526">
    <property type="protein sequence ID" value="GMN24641.1"/>
    <property type="molecule type" value="Genomic_DNA"/>
</dbReference>
<dbReference type="AlphaFoldDB" id="A0AA88CPI2"/>
<name>A0AA88CPI2_FICCA</name>
<comment type="caution">
    <text evidence="1">The sequence shown here is derived from an EMBL/GenBank/DDBJ whole genome shotgun (WGS) entry which is preliminary data.</text>
</comment>
<sequence length="20" mass="2365">MKMKNYTSSLVVLVLFLLQH</sequence>
<protein>
    <submittedName>
        <fullName evidence="1">Uncharacterized protein</fullName>
    </submittedName>
</protein>
<accession>A0AA88CPI2</accession>
<evidence type="ECO:0000313" key="2">
    <source>
        <dbReference type="Proteomes" id="UP001187192"/>
    </source>
</evidence>
<keyword evidence="2" id="KW-1185">Reference proteome</keyword>
<reference evidence="1" key="1">
    <citation type="submission" date="2023-07" db="EMBL/GenBank/DDBJ databases">
        <title>draft genome sequence of fig (Ficus carica).</title>
        <authorList>
            <person name="Takahashi T."/>
            <person name="Nishimura K."/>
        </authorList>
    </citation>
    <scope>NUCLEOTIDE SEQUENCE</scope>
</reference>
<evidence type="ECO:0000313" key="1">
    <source>
        <dbReference type="EMBL" id="GMN24641.1"/>
    </source>
</evidence>
<proteinExistence type="predicted"/>